<gene>
    <name evidence="3" type="ORF">J8TS2_38960</name>
</gene>
<dbReference type="RefSeq" id="WP_191967597.1">
    <property type="nucleotide sequence ID" value="NZ_BORB01000050.1"/>
</dbReference>
<keyword evidence="1" id="KW-1133">Transmembrane helix</keyword>
<name>A0ABQ4KNQ8_9BACI</name>
<evidence type="ECO:0000256" key="1">
    <source>
        <dbReference type="SAM" id="Phobius"/>
    </source>
</evidence>
<sequence length="441" mass="51101">MKYETLKSIVLFLLVGLSIILTWSLWTYQPKYEFLDPSNVHSIMIADPKDTTALIKPNRILYHVDDVHYGSQNKGIIQSTIKEISSWNFYDIGNGQTRKPKQIQELLNANDRIVIDYPSKVPFEVYKGVIQVEDPSPNASFDHIVILSPEVSKDGSSVYFISIEDNRVYESHINPDRLERMFAEMEQNLEQFIEYQEIELPDLRLLYVPKNKVEMTRCKYYSEPINPSKFKNALFRDPSKVRRDDIANGEQYTDDRSMMNVDFLTGVLKFVNPRPDSGVHVEKSQAEILKQGIDFVNEHGGWTDDYRYAEMSVYEKKLTFRLFVDNYPVFNENGMTVVTQNWGEEEVSEYKRPYFTLTISLPSQTKVELPAGETVLEYLLSDKGFNPKLLQDLVLGYRLSLDTTDDNLVVLEPTWYYLYGGAWLPFDMEEVGRDPDGLGQN</sequence>
<feature type="transmembrane region" description="Helical" evidence="1">
    <location>
        <begin position="9"/>
        <end position="28"/>
    </location>
</feature>
<dbReference type="CDD" id="cd15787">
    <property type="entry name" value="YycH_N"/>
    <property type="match status" value="1"/>
</dbReference>
<keyword evidence="4" id="KW-1185">Reference proteome</keyword>
<protein>
    <submittedName>
        <fullName evidence="3">Transcriptional regulator</fullName>
    </submittedName>
</protein>
<dbReference type="InterPro" id="IPR009996">
    <property type="entry name" value="YycH"/>
</dbReference>
<feature type="domain" description="Regulatory protein YycH" evidence="2">
    <location>
        <begin position="4"/>
        <end position="426"/>
    </location>
</feature>
<evidence type="ECO:0000313" key="4">
    <source>
        <dbReference type="Proteomes" id="UP000679950"/>
    </source>
</evidence>
<dbReference type="Gene3D" id="3.30.310.160">
    <property type="entry name" value="YycH protein, domain 2"/>
    <property type="match status" value="1"/>
</dbReference>
<dbReference type="Proteomes" id="UP000679950">
    <property type="component" value="Unassembled WGS sequence"/>
</dbReference>
<keyword evidence="1" id="KW-0812">Transmembrane</keyword>
<evidence type="ECO:0000259" key="2">
    <source>
        <dbReference type="Pfam" id="PF07435"/>
    </source>
</evidence>
<dbReference type="Pfam" id="PF07435">
    <property type="entry name" value="YycH"/>
    <property type="match status" value="1"/>
</dbReference>
<comment type="caution">
    <text evidence="3">The sequence shown here is derived from an EMBL/GenBank/DDBJ whole genome shotgun (WGS) entry which is preliminary data.</text>
</comment>
<dbReference type="InterPro" id="IPR042274">
    <property type="entry name" value="YycH/YycI_2"/>
</dbReference>
<dbReference type="Gene3D" id="3.10.450.310">
    <property type="match status" value="1"/>
</dbReference>
<organism evidence="3 4">
    <name type="scientific">Lederbergia ruris</name>
    <dbReference type="NCBI Taxonomy" id="217495"/>
    <lineage>
        <taxon>Bacteria</taxon>
        <taxon>Bacillati</taxon>
        <taxon>Bacillota</taxon>
        <taxon>Bacilli</taxon>
        <taxon>Bacillales</taxon>
        <taxon>Bacillaceae</taxon>
        <taxon>Lederbergia</taxon>
    </lineage>
</organism>
<evidence type="ECO:0000313" key="3">
    <source>
        <dbReference type="EMBL" id="GIN59577.1"/>
    </source>
</evidence>
<dbReference type="EMBL" id="BORB01000050">
    <property type="protein sequence ID" value="GIN59577.1"/>
    <property type="molecule type" value="Genomic_DNA"/>
</dbReference>
<proteinExistence type="predicted"/>
<accession>A0ABQ4KNQ8</accession>
<keyword evidence="1" id="KW-0472">Membrane</keyword>
<reference evidence="3 4" key="1">
    <citation type="submission" date="2021-03" db="EMBL/GenBank/DDBJ databases">
        <title>Antimicrobial resistance genes in bacteria isolated from Japanese honey, and their potential for conferring macrolide and lincosamide resistance in the American foulbrood pathogen Paenibacillus larvae.</title>
        <authorList>
            <person name="Okamoto M."/>
            <person name="Kumagai M."/>
            <person name="Kanamori H."/>
            <person name="Takamatsu D."/>
        </authorList>
    </citation>
    <scope>NUCLEOTIDE SEQUENCE [LARGE SCALE GENOMIC DNA]</scope>
    <source>
        <strain evidence="3 4">J8TS2</strain>
    </source>
</reference>